<dbReference type="AlphaFoldDB" id="A0A7W5AK99"/>
<dbReference type="UniPathway" id="UPA00219"/>
<dbReference type="PROSITE" id="PS52029">
    <property type="entry name" value="LD_TPASE"/>
    <property type="match status" value="1"/>
</dbReference>
<evidence type="ECO:0000256" key="3">
    <source>
        <dbReference type="ARBA" id="ARBA00022960"/>
    </source>
</evidence>
<comment type="pathway">
    <text evidence="1 6">Cell wall biogenesis; peptidoglycan biosynthesis.</text>
</comment>
<dbReference type="GO" id="GO:0071555">
    <property type="term" value="P:cell wall organization"/>
    <property type="evidence" value="ECO:0007669"/>
    <property type="project" value="UniProtKB-UniRule"/>
</dbReference>
<reference evidence="8 9" key="1">
    <citation type="submission" date="2020-08" db="EMBL/GenBank/DDBJ databases">
        <title>Genomic Encyclopedia of Type Strains, Phase III (KMG-III): the genomes of soil and plant-associated and newly described type strains.</title>
        <authorList>
            <person name="Whitman W."/>
        </authorList>
    </citation>
    <scope>NUCLEOTIDE SEQUENCE [LARGE SCALE GENOMIC DNA]</scope>
    <source>
        <strain evidence="8 9">CECT 3287</strain>
    </source>
</reference>
<evidence type="ECO:0000313" key="9">
    <source>
        <dbReference type="Proteomes" id="UP000590749"/>
    </source>
</evidence>
<dbReference type="SUPFAM" id="SSF141523">
    <property type="entry name" value="L,D-transpeptidase catalytic domain-like"/>
    <property type="match status" value="1"/>
</dbReference>
<dbReference type="GO" id="GO:0009252">
    <property type="term" value="P:peptidoglycan biosynthetic process"/>
    <property type="evidence" value="ECO:0007669"/>
    <property type="project" value="UniProtKB-UniPathway"/>
</dbReference>
<evidence type="ECO:0000256" key="5">
    <source>
        <dbReference type="ARBA" id="ARBA00023316"/>
    </source>
</evidence>
<feature type="domain" description="L,D-TPase catalytic" evidence="7">
    <location>
        <begin position="147"/>
        <end position="262"/>
    </location>
</feature>
<evidence type="ECO:0000256" key="2">
    <source>
        <dbReference type="ARBA" id="ARBA00022679"/>
    </source>
</evidence>
<feature type="active site" description="Nucleophile" evidence="6">
    <location>
        <position position="239"/>
    </location>
</feature>
<dbReference type="RefSeq" id="WP_183223074.1">
    <property type="nucleotide sequence ID" value="NZ_JACHXF010000012.1"/>
</dbReference>
<dbReference type="InterPro" id="IPR005490">
    <property type="entry name" value="LD_TPept_cat_dom"/>
</dbReference>
<sequence>MVCAASGLALITPLLLRRGISDRLTGSDPYHRTPSAAPLSILSTAEIGDFAALPEVTPSQRLDTAPRDLAADGTAGVIAHNRQPVHVYAAPATAAIAWLAPQHNGIDTWLPVIAQQPGWVQVLLPSHPGNASGWIRTAELDLTVTPYELRLHRRSHRLQLFTNGNLARSWKAWPGTAEIPTPAGRTFVLAGTPHSAPARVLALGMHGPTPSACTGSVGTVAIHSSVVQADARAPDCRTCIRVPPEAMDALTRLPLGSLVRVYR</sequence>
<dbReference type="GO" id="GO:0008360">
    <property type="term" value="P:regulation of cell shape"/>
    <property type="evidence" value="ECO:0007669"/>
    <property type="project" value="UniProtKB-UniRule"/>
</dbReference>
<dbReference type="Gene3D" id="2.40.440.10">
    <property type="entry name" value="L,D-transpeptidase catalytic domain-like"/>
    <property type="match status" value="1"/>
</dbReference>
<evidence type="ECO:0000313" key="8">
    <source>
        <dbReference type="EMBL" id="MBB3097680.1"/>
    </source>
</evidence>
<evidence type="ECO:0000256" key="1">
    <source>
        <dbReference type="ARBA" id="ARBA00004752"/>
    </source>
</evidence>
<accession>A0A7W5AK99</accession>
<keyword evidence="9" id="KW-1185">Reference proteome</keyword>
<evidence type="ECO:0000256" key="4">
    <source>
        <dbReference type="ARBA" id="ARBA00022984"/>
    </source>
</evidence>
<keyword evidence="2" id="KW-0808">Transferase</keyword>
<evidence type="ECO:0000256" key="6">
    <source>
        <dbReference type="PROSITE-ProRule" id="PRU01373"/>
    </source>
</evidence>
<comment type="caution">
    <text evidence="8">The sequence shown here is derived from an EMBL/GenBank/DDBJ whole genome shotgun (WGS) entry which is preliminary data.</text>
</comment>
<feature type="active site" description="Proton donor/acceptor" evidence="6">
    <location>
        <position position="223"/>
    </location>
</feature>
<name>A0A7W5AK99_9ACTN</name>
<keyword evidence="4 6" id="KW-0573">Peptidoglycan synthesis</keyword>
<dbReference type="GO" id="GO:0016740">
    <property type="term" value="F:transferase activity"/>
    <property type="evidence" value="ECO:0007669"/>
    <property type="project" value="UniProtKB-KW"/>
</dbReference>
<dbReference type="EMBL" id="JACHXF010000012">
    <property type="protein sequence ID" value="MBB3097680.1"/>
    <property type="molecule type" value="Genomic_DNA"/>
</dbReference>
<proteinExistence type="predicted"/>
<keyword evidence="3 6" id="KW-0133">Cell shape</keyword>
<dbReference type="Proteomes" id="UP000590749">
    <property type="component" value="Unassembled WGS sequence"/>
</dbReference>
<gene>
    <name evidence="8" type="ORF">FHR83_005364</name>
</gene>
<dbReference type="InterPro" id="IPR038063">
    <property type="entry name" value="Transpep_catalytic_dom"/>
</dbReference>
<protein>
    <recommendedName>
        <fullName evidence="7">L,D-TPase catalytic domain-containing protein</fullName>
    </recommendedName>
</protein>
<keyword evidence="5 6" id="KW-0961">Cell wall biogenesis/degradation</keyword>
<evidence type="ECO:0000259" key="7">
    <source>
        <dbReference type="PROSITE" id="PS52029"/>
    </source>
</evidence>
<organism evidence="8 9">
    <name type="scientific">Actinoplanes campanulatus</name>
    <dbReference type="NCBI Taxonomy" id="113559"/>
    <lineage>
        <taxon>Bacteria</taxon>
        <taxon>Bacillati</taxon>
        <taxon>Actinomycetota</taxon>
        <taxon>Actinomycetes</taxon>
        <taxon>Micromonosporales</taxon>
        <taxon>Micromonosporaceae</taxon>
        <taxon>Actinoplanes</taxon>
    </lineage>
</organism>